<evidence type="ECO:0000313" key="2">
    <source>
        <dbReference type="Proteomes" id="UP001595075"/>
    </source>
</evidence>
<accession>A0ABR4BRT0</accession>
<protein>
    <submittedName>
        <fullName evidence="1">Uncharacterized protein</fullName>
    </submittedName>
</protein>
<sequence length="10" mass="1047">MPLTILGSSE</sequence>
<gene>
    <name evidence="1" type="ORF">VTL71DRAFT_10205</name>
</gene>
<evidence type="ECO:0000313" key="1">
    <source>
        <dbReference type="EMBL" id="KAL2059821.1"/>
    </source>
</evidence>
<dbReference type="Proteomes" id="UP001595075">
    <property type="component" value="Unassembled WGS sequence"/>
</dbReference>
<proteinExistence type="predicted"/>
<dbReference type="EMBL" id="JAZHXI010000026">
    <property type="protein sequence ID" value="KAL2059821.1"/>
    <property type="molecule type" value="Genomic_DNA"/>
</dbReference>
<organism evidence="1 2">
    <name type="scientific">Oculimacula yallundae</name>
    <dbReference type="NCBI Taxonomy" id="86028"/>
    <lineage>
        <taxon>Eukaryota</taxon>
        <taxon>Fungi</taxon>
        <taxon>Dikarya</taxon>
        <taxon>Ascomycota</taxon>
        <taxon>Pezizomycotina</taxon>
        <taxon>Leotiomycetes</taxon>
        <taxon>Helotiales</taxon>
        <taxon>Ploettnerulaceae</taxon>
        <taxon>Oculimacula</taxon>
    </lineage>
</organism>
<name>A0ABR4BRT0_9HELO</name>
<comment type="caution">
    <text evidence="1">The sequence shown here is derived from an EMBL/GenBank/DDBJ whole genome shotgun (WGS) entry which is preliminary data.</text>
</comment>
<keyword evidence="2" id="KW-1185">Reference proteome</keyword>
<reference evidence="1 2" key="1">
    <citation type="journal article" date="2024" name="Commun. Biol.">
        <title>Comparative genomic analysis of thermophilic fungi reveals convergent evolutionary adaptations and gene losses.</title>
        <authorList>
            <person name="Steindorff A.S."/>
            <person name="Aguilar-Pontes M.V."/>
            <person name="Robinson A.J."/>
            <person name="Andreopoulos B."/>
            <person name="LaButti K."/>
            <person name="Kuo A."/>
            <person name="Mondo S."/>
            <person name="Riley R."/>
            <person name="Otillar R."/>
            <person name="Haridas S."/>
            <person name="Lipzen A."/>
            <person name="Grimwood J."/>
            <person name="Schmutz J."/>
            <person name="Clum A."/>
            <person name="Reid I.D."/>
            <person name="Moisan M.C."/>
            <person name="Butler G."/>
            <person name="Nguyen T.T.M."/>
            <person name="Dewar K."/>
            <person name="Conant G."/>
            <person name="Drula E."/>
            <person name="Henrissat B."/>
            <person name="Hansel C."/>
            <person name="Singer S."/>
            <person name="Hutchinson M.I."/>
            <person name="de Vries R.P."/>
            <person name="Natvig D.O."/>
            <person name="Powell A.J."/>
            <person name="Tsang A."/>
            <person name="Grigoriev I.V."/>
        </authorList>
    </citation>
    <scope>NUCLEOTIDE SEQUENCE [LARGE SCALE GENOMIC DNA]</scope>
    <source>
        <strain evidence="1 2">CBS 494.80</strain>
    </source>
</reference>